<reference evidence="2" key="1">
    <citation type="journal article" date="2021" name="J Fungi (Basel)">
        <title>Virulence traits and population genomics of the black yeast Aureobasidium melanogenum.</title>
        <authorList>
            <person name="Cernosa A."/>
            <person name="Sun X."/>
            <person name="Gostincar C."/>
            <person name="Fang C."/>
            <person name="Gunde-Cimerman N."/>
            <person name="Song Z."/>
        </authorList>
    </citation>
    <scope>NUCLEOTIDE SEQUENCE</scope>
    <source>
        <strain evidence="2">EXF-8016</strain>
    </source>
</reference>
<feature type="non-terminal residue" evidence="2">
    <location>
        <position position="349"/>
    </location>
</feature>
<protein>
    <submittedName>
        <fullName evidence="2">Uncharacterized protein</fullName>
    </submittedName>
</protein>
<sequence>MGPKKPKKTVVDSPGDPSITHSFKVCHEVENKTAAYLGFEKVSQLRHLAVSWPCLRAYTAYDKIAKNLGVDEAMTHLNGHENFSGIDDPEEAFPFMRDDTAQAKNTVKNKRLAAILRRMEADITALPGLSEDENGKRQTEAVKKFTAALKDFTVFARLKPAEFGELAMPKLHHEAAEEHPLEAINRCWMVLRYMRYAMQDKKFDQKFSEPAISRQKKVELKHTPSWMQPKRPTTSEQPPKSAAVQKADNLPKRSFTIRLDRKLYVPDIEDDLQARYDDVPTEQEPDMVQSLTVDPRLFESTPALRDQILQDILQSLPLSKRPTISPRDLSPSAWIASHMFRSSVTSPRC</sequence>
<gene>
    <name evidence="2" type="ORF">KCV03_g6371</name>
</gene>
<reference evidence="2" key="2">
    <citation type="submission" date="2021-08" db="EMBL/GenBank/DDBJ databases">
        <authorList>
            <person name="Gostincar C."/>
            <person name="Sun X."/>
            <person name="Song Z."/>
            <person name="Gunde-Cimerman N."/>
        </authorList>
    </citation>
    <scope>NUCLEOTIDE SEQUENCE</scope>
    <source>
        <strain evidence="2">EXF-8016</strain>
    </source>
</reference>
<accession>A0A9P8K4J1</accession>
<dbReference type="EMBL" id="JAHFYH010000047">
    <property type="protein sequence ID" value="KAH0218662.1"/>
    <property type="molecule type" value="Genomic_DNA"/>
</dbReference>
<name>A0A9P8K4J1_AURME</name>
<comment type="caution">
    <text evidence="2">The sequence shown here is derived from an EMBL/GenBank/DDBJ whole genome shotgun (WGS) entry which is preliminary data.</text>
</comment>
<organism evidence="2 3">
    <name type="scientific">Aureobasidium melanogenum</name>
    <name type="common">Aureobasidium pullulans var. melanogenum</name>
    <dbReference type="NCBI Taxonomy" id="46634"/>
    <lineage>
        <taxon>Eukaryota</taxon>
        <taxon>Fungi</taxon>
        <taxon>Dikarya</taxon>
        <taxon>Ascomycota</taxon>
        <taxon>Pezizomycotina</taxon>
        <taxon>Dothideomycetes</taxon>
        <taxon>Dothideomycetidae</taxon>
        <taxon>Dothideales</taxon>
        <taxon>Saccotheciaceae</taxon>
        <taxon>Aureobasidium</taxon>
    </lineage>
</organism>
<dbReference type="Proteomes" id="UP000767238">
    <property type="component" value="Unassembled WGS sequence"/>
</dbReference>
<evidence type="ECO:0000313" key="2">
    <source>
        <dbReference type="EMBL" id="KAH0218662.1"/>
    </source>
</evidence>
<dbReference type="AlphaFoldDB" id="A0A9P8K4J1"/>
<proteinExistence type="predicted"/>
<evidence type="ECO:0000313" key="3">
    <source>
        <dbReference type="Proteomes" id="UP000767238"/>
    </source>
</evidence>
<feature type="region of interest" description="Disordered" evidence="1">
    <location>
        <begin position="218"/>
        <end position="248"/>
    </location>
</feature>
<evidence type="ECO:0000256" key="1">
    <source>
        <dbReference type="SAM" id="MobiDB-lite"/>
    </source>
</evidence>